<evidence type="ECO:0000256" key="12">
    <source>
        <dbReference type="ARBA" id="ARBA00023075"/>
    </source>
</evidence>
<dbReference type="InterPro" id="IPR001516">
    <property type="entry name" value="Proton_antipo_N"/>
</dbReference>
<feature type="transmembrane region" description="Helical" evidence="16">
    <location>
        <begin position="195"/>
        <end position="217"/>
    </location>
</feature>
<gene>
    <name evidence="20" type="primary">ND5</name>
</gene>
<dbReference type="NCBIfam" id="TIGR01974">
    <property type="entry name" value="NDH_I_L"/>
    <property type="match status" value="1"/>
</dbReference>
<dbReference type="InterPro" id="IPR018393">
    <property type="entry name" value="NADHpl_OxRdtase_5_subgr"/>
</dbReference>
<dbReference type="Pfam" id="PF06455">
    <property type="entry name" value="NADH5_C"/>
    <property type="match status" value="1"/>
</dbReference>
<feature type="domain" description="NADH-Ubiquinone oxidoreductase (complex I) chain 5 N-terminal" evidence="18">
    <location>
        <begin position="67"/>
        <end position="114"/>
    </location>
</feature>
<reference evidence="20" key="1">
    <citation type="journal article" date="2008" name="Mol. Biol. Evol.">
        <title>Phylogeny, recombination, and mechanisms of stepwise mitochondrial genome reorganization in mantellid frogs from Madagascar.</title>
        <authorList>
            <person name="Kurabayashi A."/>
            <person name="Sumida M."/>
            <person name="Yonekawa H."/>
            <person name="Glaw F."/>
            <person name="Vences M."/>
            <person name="Hasegawa M."/>
        </authorList>
    </citation>
    <scope>NUCLEOTIDE SEQUENCE</scope>
</reference>
<feature type="transmembrane region" description="Helical" evidence="16">
    <location>
        <begin position="296"/>
        <end position="314"/>
    </location>
</feature>
<keyword evidence="6 16" id="KW-0812">Transmembrane</keyword>
<keyword evidence="14 16" id="KW-0472">Membrane</keyword>
<evidence type="ECO:0000256" key="13">
    <source>
        <dbReference type="ARBA" id="ARBA00023128"/>
    </source>
</evidence>
<evidence type="ECO:0000256" key="6">
    <source>
        <dbReference type="ARBA" id="ARBA00022692"/>
    </source>
</evidence>
<keyword evidence="9" id="KW-0249">Electron transport</keyword>
<name>B2DCB0_9NEOB</name>
<feature type="domain" description="NADH dehydrogenase subunit 5 C-terminal" evidence="19">
    <location>
        <begin position="417"/>
        <end position="592"/>
    </location>
</feature>
<dbReference type="InterPro" id="IPR010934">
    <property type="entry name" value="NADH_DH_su5_C"/>
</dbReference>
<dbReference type="GO" id="GO:0042773">
    <property type="term" value="P:ATP synthesis coupled electron transport"/>
    <property type="evidence" value="ECO:0007669"/>
    <property type="project" value="InterPro"/>
</dbReference>
<dbReference type="InterPro" id="IPR001750">
    <property type="entry name" value="ND/Mrp_TM"/>
</dbReference>
<evidence type="ECO:0000256" key="10">
    <source>
        <dbReference type="ARBA" id="ARBA00022989"/>
    </source>
</evidence>
<keyword evidence="4 16" id="KW-0813">Transport</keyword>
<dbReference type="GO" id="GO:0015990">
    <property type="term" value="P:electron transport coupled proton transport"/>
    <property type="evidence" value="ECO:0007669"/>
    <property type="project" value="TreeGrafter"/>
</dbReference>
<evidence type="ECO:0000256" key="4">
    <source>
        <dbReference type="ARBA" id="ARBA00022448"/>
    </source>
</evidence>
<geneLocation type="mitochondrion" evidence="20"/>
<evidence type="ECO:0000256" key="3">
    <source>
        <dbReference type="ARBA" id="ARBA00021096"/>
    </source>
</evidence>
<dbReference type="EC" id="7.1.1.2" evidence="2 16"/>
<dbReference type="InterPro" id="IPR003945">
    <property type="entry name" value="NU5C-like"/>
</dbReference>
<evidence type="ECO:0000259" key="19">
    <source>
        <dbReference type="Pfam" id="PF06455"/>
    </source>
</evidence>
<keyword evidence="5" id="KW-0679">Respiratory chain</keyword>
<feature type="transmembrane region" description="Helical" evidence="16">
    <location>
        <begin position="398"/>
        <end position="423"/>
    </location>
</feature>
<keyword evidence="7" id="KW-0999">Mitochondrion inner membrane</keyword>
<evidence type="ECO:0000256" key="11">
    <source>
        <dbReference type="ARBA" id="ARBA00023027"/>
    </source>
</evidence>
<feature type="transmembrane region" description="Helical" evidence="16">
    <location>
        <begin position="238"/>
        <end position="260"/>
    </location>
</feature>
<comment type="catalytic activity">
    <reaction evidence="15 16">
        <text>a ubiquinone + NADH + 5 H(+)(in) = a ubiquinol + NAD(+) + 4 H(+)(out)</text>
        <dbReference type="Rhea" id="RHEA:29091"/>
        <dbReference type="Rhea" id="RHEA-COMP:9565"/>
        <dbReference type="Rhea" id="RHEA-COMP:9566"/>
        <dbReference type="ChEBI" id="CHEBI:15378"/>
        <dbReference type="ChEBI" id="CHEBI:16389"/>
        <dbReference type="ChEBI" id="CHEBI:17976"/>
        <dbReference type="ChEBI" id="CHEBI:57540"/>
        <dbReference type="ChEBI" id="CHEBI:57945"/>
        <dbReference type="EC" id="7.1.1.2"/>
    </reaction>
</comment>
<sequence>MHLPVMTTAPHLLIALILLMPLVTPNYLEFATAAKEAVKYAFAISLIPLLSLISQKQEAYMVYTEWVKSFFSVNLNICLDTYAITFLPVALFVTWSILEFSLWYMESDIDKNRFIKYLLIFLMAMIVLVTAGNFFTFFIGWEGVGLMSFLLIGWFHGRNNAAVAAAQAILYNRVGDIGFLAVFCWLLDKIPSTNLYTITITCPTTLMLMLLILAAATKSAQFTFHPWLASAMEGPTPVSALLHSSTMVVAGIFLLIRIFPLFKDNQFALTTCLCLGATTTFYAAMQAMTQNDIKKIVAYSTSGQLGLMMVAIGIGQPHLAFMHICTHAFFKAMMFLCSGVIIHNLDDEQDIRQMGGLQMVMPVTTSYFSIASFALMGTPFLAGFYSKDAIIEAANVSYVNFSALMMTTVATVFTAAYSLRLIYYVSMKSPRMNPLLKFNEDSTPVLKSITRLALGSIVAGLFIFYMTFPDNPTTHTMSPLMKLSALLSTLIGIISTYYMAKANWHLSPKHLPHLKLYSPAHYNHVMHRPIVIATLNTAWEIATHILDDMVHKKYPRNLSNLNMTAAQVTRASQAGLIKAYLAALFITLVIAMETTYLF</sequence>
<keyword evidence="11 16" id="KW-0520">NAD</keyword>
<evidence type="ECO:0000256" key="7">
    <source>
        <dbReference type="ARBA" id="ARBA00022792"/>
    </source>
</evidence>
<feature type="transmembrane region" description="Helical" evidence="16">
    <location>
        <begin position="366"/>
        <end position="386"/>
    </location>
</feature>
<evidence type="ECO:0000313" key="20">
    <source>
        <dbReference type="EMBL" id="BAG28314.1"/>
    </source>
</evidence>
<feature type="transmembrane region" description="Helical" evidence="16">
    <location>
        <begin position="82"/>
        <end position="105"/>
    </location>
</feature>
<keyword evidence="13 16" id="KW-0496">Mitochondrion</keyword>
<dbReference type="PANTHER" id="PTHR42829">
    <property type="entry name" value="NADH-UBIQUINONE OXIDOREDUCTASE CHAIN 5"/>
    <property type="match status" value="1"/>
</dbReference>
<comment type="subcellular location">
    <subcellularLocation>
        <location evidence="1">Mitochondrion inner membrane</location>
        <topology evidence="1">Multi-pass membrane protein</topology>
    </subcellularLocation>
</comment>
<evidence type="ECO:0000259" key="18">
    <source>
        <dbReference type="Pfam" id="PF00662"/>
    </source>
</evidence>
<dbReference type="GO" id="GO:0003954">
    <property type="term" value="F:NADH dehydrogenase activity"/>
    <property type="evidence" value="ECO:0007669"/>
    <property type="project" value="TreeGrafter"/>
</dbReference>
<comment type="function">
    <text evidence="16">Core subunit of the mitochondrial membrane respiratory chain NADH dehydrogenase (Complex I) which catalyzes electron transfer from NADH through the respiratory chain, using ubiquinone as an electron acceptor. Essential for the catalytic activity and assembly of complex I.</text>
</comment>
<feature type="transmembrane region" description="Helical" evidence="16">
    <location>
        <begin position="579"/>
        <end position="597"/>
    </location>
</feature>
<keyword evidence="12 16" id="KW-0830">Ubiquinone</keyword>
<dbReference type="EMBL" id="AB325878">
    <property type="protein sequence ID" value="BAG28314.1"/>
    <property type="molecule type" value="Genomic_DNA"/>
</dbReference>
<evidence type="ECO:0000256" key="16">
    <source>
        <dbReference type="RuleBase" id="RU003404"/>
    </source>
</evidence>
<evidence type="ECO:0000256" key="5">
    <source>
        <dbReference type="ARBA" id="ARBA00022660"/>
    </source>
</evidence>
<feature type="domain" description="NADH:quinone oxidoreductase/Mrp antiporter transmembrane" evidence="17">
    <location>
        <begin position="131"/>
        <end position="414"/>
    </location>
</feature>
<keyword evidence="10 16" id="KW-1133">Transmembrane helix</keyword>
<feature type="transmembrane region" description="Helical" evidence="16">
    <location>
        <begin position="480"/>
        <end position="500"/>
    </location>
</feature>
<proteinExistence type="inferred from homology"/>
<evidence type="ECO:0000256" key="1">
    <source>
        <dbReference type="ARBA" id="ARBA00004448"/>
    </source>
</evidence>
<keyword evidence="8" id="KW-1278">Translocase</keyword>
<accession>B2DCB0</accession>
<feature type="transmembrane region" description="Helical" evidence="16">
    <location>
        <begin position="117"/>
        <end position="141"/>
    </location>
</feature>
<organism evidence="20">
    <name type="scientific">Gephyromantis klemmeri</name>
    <name type="common">Klemmer's Madagascar frog</name>
    <dbReference type="NCBI Taxonomy" id="258857"/>
    <lineage>
        <taxon>Eukaryota</taxon>
        <taxon>Metazoa</taxon>
        <taxon>Chordata</taxon>
        <taxon>Craniata</taxon>
        <taxon>Vertebrata</taxon>
        <taxon>Euteleostomi</taxon>
        <taxon>Amphibia</taxon>
        <taxon>Batrachia</taxon>
        <taxon>Anura</taxon>
        <taxon>Neobatrachia</taxon>
        <taxon>Ranoidea</taxon>
        <taxon>Mantellinae</taxon>
        <taxon>Gephyromantis</taxon>
        <taxon>Gephyromantis</taxon>
    </lineage>
</organism>
<evidence type="ECO:0000256" key="2">
    <source>
        <dbReference type="ARBA" id="ARBA00012944"/>
    </source>
</evidence>
<evidence type="ECO:0000259" key="17">
    <source>
        <dbReference type="Pfam" id="PF00361"/>
    </source>
</evidence>
<evidence type="ECO:0000256" key="14">
    <source>
        <dbReference type="ARBA" id="ARBA00023136"/>
    </source>
</evidence>
<protein>
    <recommendedName>
        <fullName evidence="3 16">NADH-ubiquinone oxidoreductase chain 5</fullName>
        <ecNumber evidence="2 16">7.1.1.2</ecNumber>
    </recommendedName>
</protein>
<dbReference type="PRINTS" id="PR01434">
    <property type="entry name" value="NADHDHGNASE5"/>
</dbReference>
<evidence type="ECO:0000256" key="15">
    <source>
        <dbReference type="ARBA" id="ARBA00049551"/>
    </source>
</evidence>
<comment type="similarity">
    <text evidence="16">Belongs to the complex I subunit 5 family.</text>
</comment>
<feature type="transmembrane region" description="Helical" evidence="16">
    <location>
        <begin position="12"/>
        <end position="30"/>
    </location>
</feature>
<dbReference type="Pfam" id="PF00361">
    <property type="entry name" value="Proton_antipo_M"/>
    <property type="match status" value="1"/>
</dbReference>
<evidence type="ECO:0000256" key="8">
    <source>
        <dbReference type="ARBA" id="ARBA00022967"/>
    </source>
</evidence>
<dbReference type="PANTHER" id="PTHR42829:SF2">
    <property type="entry name" value="NADH-UBIQUINONE OXIDOREDUCTASE CHAIN 5"/>
    <property type="match status" value="1"/>
</dbReference>
<feature type="transmembrane region" description="Helical" evidence="16">
    <location>
        <begin position="444"/>
        <end position="468"/>
    </location>
</feature>
<feature type="transmembrane region" description="Helical" evidence="16">
    <location>
        <begin position="320"/>
        <end position="345"/>
    </location>
</feature>
<evidence type="ECO:0000256" key="9">
    <source>
        <dbReference type="ARBA" id="ARBA00022982"/>
    </source>
</evidence>
<dbReference type="Pfam" id="PF00662">
    <property type="entry name" value="Proton_antipo_N"/>
    <property type="match status" value="1"/>
</dbReference>
<dbReference type="GO" id="GO:0005743">
    <property type="term" value="C:mitochondrial inner membrane"/>
    <property type="evidence" value="ECO:0007669"/>
    <property type="project" value="UniProtKB-SubCell"/>
</dbReference>
<dbReference type="GO" id="GO:0008137">
    <property type="term" value="F:NADH dehydrogenase (ubiquinone) activity"/>
    <property type="evidence" value="ECO:0007669"/>
    <property type="project" value="UniProtKB-EC"/>
</dbReference>
<dbReference type="AlphaFoldDB" id="B2DCB0"/>